<keyword evidence="3" id="KW-1185">Reference proteome</keyword>
<dbReference type="EMBL" id="JAPWTK010000346">
    <property type="protein sequence ID" value="KAJ8942032.1"/>
    <property type="molecule type" value="Genomic_DNA"/>
</dbReference>
<dbReference type="Proteomes" id="UP001162162">
    <property type="component" value="Unassembled WGS sequence"/>
</dbReference>
<accession>A0AAV8XUC7</accession>
<organism evidence="2 3">
    <name type="scientific">Aromia moschata</name>
    <dbReference type="NCBI Taxonomy" id="1265417"/>
    <lineage>
        <taxon>Eukaryota</taxon>
        <taxon>Metazoa</taxon>
        <taxon>Ecdysozoa</taxon>
        <taxon>Arthropoda</taxon>
        <taxon>Hexapoda</taxon>
        <taxon>Insecta</taxon>
        <taxon>Pterygota</taxon>
        <taxon>Neoptera</taxon>
        <taxon>Endopterygota</taxon>
        <taxon>Coleoptera</taxon>
        <taxon>Polyphaga</taxon>
        <taxon>Cucujiformia</taxon>
        <taxon>Chrysomeloidea</taxon>
        <taxon>Cerambycidae</taxon>
        <taxon>Cerambycinae</taxon>
        <taxon>Callichromatini</taxon>
        <taxon>Aromia</taxon>
    </lineage>
</organism>
<sequence length="397" mass="45539">MKVRKKQSKSKIGDMLMDFDDKTKQCFLKSEEFEDLSDHILTIKNDSQDKEDSFNNVEQLDIMDISVSNFQFANFNKIELDSLDIINEEDGMVKEELFHTVVADLVNSTNKDVDETNSLEGLVLPRDVEESSNAAQKEIAENLEEEPPKLSKRALKRKKRLEESKLQCPVRTTARHYTKMFEFFEANPGLATGQLPKIIYRKKWRELTDLLNKQGIGEKTTEKWQKFTDQDKRALSNMGVSLCDEDSMKSAIKKRFNPEILESEDSSSHSTVQSSTQSSHVPTSTQDGTFVNKKPPKFLVQQRRRRLAERRKNLRLFKARRADYQAKTLRELRSLKMILNNGLTRIGDVLERLARNSESSTSVASNLAEAATRIATTAGSFSEIINNFDIRRSVTER</sequence>
<gene>
    <name evidence="2" type="ORF">NQ318_002786</name>
</gene>
<protein>
    <submittedName>
        <fullName evidence="2">Uncharacterized protein</fullName>
    </submittedName>
</protein>
<proteinExistence type="predicted"/>
<feature type="compositionally biased region" description="Low complexity" evidence="1">
    <location>
        <begin position="268"/>
        <end position="285"/>
    </location>
</feature>
<comment type="caution">
    <text evidence="2">The sequence shown here is derived from an EMBL/GenBank/DDBJ whole genome shotgun (WGS) entry which is preliminary data.</text>
</comment>
<evidence type="ECO:0000313" key="3">
    <source>
        <dbReference type="Proteomes" id="UP001162162"/>
    </source>
</evidence>
<evidence type="ECO:0000313" key="2">
    <source>
        <dbReference type="EMBL" id="KAJ8942032.1"/>
    </source>
</evidence>
<evidence type="ECO:0000256" key="1">
    <source>
        <dbReference type="SAM" id="MobiDB-lite"/>
    </source>
</evidence>
<feature type="region of interest" description="Disordered" evidence="1">
    <location>
        <begin position="258"/>
        <end position="296"/>
    </location>
</feature>
<reference evidence="2" key="1">
    <citation type="journal article" date="2023" name="Insect Mol. Biol.">
        <title>Genome sequencing provides insights into the evolution of gene families encoding plant cell wall-degrading enzymes in longhorned beetles.</title>
        <authorList>
            <person name="Shin N.R."/>
            <person name="Okamura Y."/>
            <person name="Kirsch R."/>
            <person name="Pauchet Y."/>
        </authorList>
    </citation>
    <scope>NUCLEOTIDE SEQUENCE</scope>
    <source>
        <strain evidence="2">AMC_N1</strain>
    </source>
</reference>
<dbReference type="AlphaFoldDB" id="A0AAV8XUC7"/>
<name>A0AAV8XUC7_9CUCU</name>